<accession>A0A5C4S1U6</accession>
<dbReference type="EMBL" id="VDCI01000003">
    <property type="protein sequence ID" value="TNJ37092.1"/>
    <property type="molecule type" value="Genomic_DNA"/>
</dbReference>
<evidence type="ECO:0000256" key="1">
    <source>
        <dbReference type="SAM" id="SignalP"/>
    </source>
</evidence>
<keyword evidence="3" id="KW-1185">Reference proteome</keyword>
<sequence>MKKTAALLTLIAGLGMGFQGTAQAEGFDIGADVVSRYVWRGAEYDDGIAAQPWLSYTFDGIGIEAGAWGSFDIDGDDANEVDLYVTVPVGPVSLTVTDYYFPDYADGDDDVFDYGDDAEEHIIEVSAGYEYENLSLMAAINVSGDDENSKYVEAGYGFYDKDDYTATAFIGAGDEVYTADGNAEGNFNIVNVGLTVTKDIFSASYMINPDLETSYLVLGVTLQP</sequence>
<dbReference type="AlphaFoldDB" id="A0A5C4S1U6"/>
<evidence type="ECO:0008006" key="4">
    <source>
        <dbReference type="Google" id="ProtNLM"/>
    </source>
</evidence>
<keyword evidence="1" id="KW-0732">Signal</keyword>
<evidence type="ECO:0000313" key="3">
    <source>
        <dbReference type="Proteomes" id="UP000309544"/>
    </source>
</evidence>
<name>A0A5C4S1U6_PROVB</name>
<comment type="caution">
    <text evidence="2">The sequence shown here is derived from an EMBL/GenBank/DDBJ whole genome shotgun (WGS) entry which is preliminary data.</text>
</comment>
<reference evidence="2 3" key="1">
    <citation type="submission" date="2019-05" db="EMBL/GenBank/DDBJ databases">
        <title>Draft Whole-Genome sequence of the green sulfur bacterium Prosthecochloris vibrioformis DSM 260.</title>
        <authorList>
            <person name="Meyer T.E."/>
            <person name="Kyndt J.A."/>
        </authorList>
    </citation>
    <scope>NUCLEOTIDE SEQUENCE [LARGE SCALE GENOMIC DNA]</scope>
    <source>
        <strain evidence="2 3">DSM 260</strain>
    </source>
</reference>
<gene>
    <name evidence="2" type="ORF">FGF68_04655</name>
</gene>
<feature type="chain" id="PRO_5022809742" description="Porin" evidence="1">
    <location>
        <begin position="25"/>
        <end position="224"/>
    </location>
</feature>
<feature type="signal peptide" evidence="1">
    <location>
        <begin position="1"/>
        <end position="24"/>
    </location>
</feature>
<proteinExistence type="predicted"/>
<evidence type="ECO:0000313" key="2">
    <source>
        <dbReference type="EMBL" id="TNJ37092.1"/>
    </source>
</evidence>
<dbReference type="Proteomes" id="UP000309544">
    <property type="component" value="Unassembled WGS sequence"/>
</dbReference>
<organism evidence="2 3">
    <name type="scientific">Prosthecochloris vibrioformis</name>
    <name type="common">Chlorobium vibrioforme</name>
    <dbReference type="NCBI Taxonomy" id="1098"/>
    <lineage>
        <taxon>Bacteria</taxon>
        <taxon>Pseudomonadati</taxon>
        <taxon>Chlorobiota</taxon>
        <taxon>Chlorobiia</taxon>
        <taxon>Chlorobiales</taxon>
        <taxon>Chlorobiaceae</taxon>
        <taxon>Prosthecochloris</taxon>
    </lineage>
</organism>
<protein>
    <recommendedName>
        <fullName evidence="4">Porin</fullName>
    </recommendedName>
</protein>